<dbReference type="Proteomes" id="UP000230233">
    <property type="component" value="Chromosome III"/>
</dbReference>
<feature type="domain" description="F-box" evidence="1">
    <location>
        <begin position="5"/>
        <end position="54"/>
    </location>
</feature>
<proteinExistence type="predicted"/>
<dbReference type="PANTHER" id="PTHR22899:SF0">
    <property type="entry name" value="F-BOX ASSOCIATED DOMAIN-CONTAINING PROTEIN-RELATED"/>
    <property type="match status" value="1"/>
</dbReference>
<name>A0A2G5UIN2_9PELO</name>
<reference evidence="3" key="1">
    <citation type="submission" date="2017-10" db="EMBL/GenBank/DDBJ databases">
        <title>Rapid genome shrinkage in a self-fertile nematode reveals novel sperm competition proteins.</title>
        <authorList>
            <person name="Yin D."/>
            <person name="Schwarz E.M."/>
            <person name="Thomas C.G."/>
            <person name="Felde R.L."/>
            <person name="Korf I.F."/>
            <person name="Cutter A.D."/>
            <person name="Schartner C.M."/>
            <person name="Ralston E.J."/>
            <person name="Meyer B.J."/>
            <person name="Haag E.S."/>
        </authorList>
    </citation>
    <scope>NUCLEOTIDE SEQUENCE [LARGE SCALE GENOMIC DNA]</scope>
    <source>
        <strain evidence="3">JU1422</strain>
    </source>
</reference>
<dbReference type="InterPro" id="IPR001810">
    <property type="entry name" value="F-box_dom"/>
</dbReference>
<sequence>MINQRFPICRLPDDICLEVIKTMDHYEMISYSFVSKKAYAMVKSLRVSIVYNAIEMKELTEIKVVINHSRSICFKLTMRLQENDQEPTSFNDFPVSVNVSSDYLEGIDLTWSHQGLSLEQWIEHMSSIFEHDYPIFLEFYIGETRLTKPSFRNTLPKFKYIVVIICDHEPKDEDILYAENILRDLLPVVERARLHRVPLRKDFFVQHIGTANLKDLYLQSGCNVKFDDLLTLNVESLTIEGTRSISLRDLNRLFKLWIKGSFPKLNHLWIEMKTIIKPDWNVLLKGLKAKEVGDHKAFIIKTCRAVRAEIFLHYAD</sequence>
<accession>A0A2G5UIN2</accession>
<organism evidence="2 3">
    <name type="scientific">Caenorhabditis nigoni</name>
    <dbReference type="NCBI Taxonomy" id="1611254"/>
    <lineage>
        <taxon>Eukaryota</taxon>
        <taxon>Metazoa</taxon>
        <taxon>Ecdysozoa</taxon>
        <taxon>Nematoda</taxon>
        <taxon>Chromadorea</taxon>
        <taxon>Rhabditida</taxon>
        <taxon>Rhabditina</taxon>
        <taxon>Rhabditomorpha</taxon>
        <taxon>Rhabditoidea</taxon>
        <taxon>Rhabditidae</taxon>
        <taxon>Peloderinae</taxon>
        <taxon>Caenorhabditis</taxon>
    </lineage>
</organism>
<dbReference type="Pfam" id="PF07735">
    <property type="entry name" value="FBA_2"/>
    <property type="match status" value="1"/>
</dbReference>
<evidence type="ECO:0000259" key="1">
    <source>
        <dbReference type="PROSITE" id="PS50181"/>
    </source>
</evidence>
<dbReference type="InterPro" id="IPR012885">
    <property type="entry name" value="F-box_Sdz-33"/>
</dbReference>
<evidence type="ECO:0000313" key="3">
    <source>
        <dbReference type="Proteomes" id="UP000230233"/>
    </source>
</evidence>
<protein>
    <recommendedName>
        <fullName evidence="1">F-box domain-containing protein</fullName>
    </recommendedName>
</protein>
<keyword evidence="3" id="KW-1185">Reference proteome</keyword>
<dbReference type="AlphaFoldDB" id="A0A2G5UIN2"/>
<gene>
    <name evidence="2" type="primary">Cnig_chr_III.g11099</name>
    <name evidence="2" type="ORF">B9Z55_011099</name>
</gene>
<dbReference type="PROSITE" id="PS50181">
    <property type="entry name" value="FBOX"/>
    <property type="match status" value="1"/>
</dbReference>
<dbReference type="EMBL" id="PDUG01000003">
    <property type="protein sequence ID" value="PIC39398.1"/>
    <property type="molecule type" value="Genomic_DNA"/>
</dbReference>
<dbReference type="Pfam" id="PF00646">
    <property type="entry name" value="F-box"/>
    <property type="match status" value="1"/>
</dbReference>
<dbReference type="InterPro" id="IPR053222">
    <property type="entry name" value="Zygotic_Embryogenesis-Asso"/>
</dbReference>
<comment type="caution">
    <text evidence="2">The sequence shown here is derived from an EMBL/GenBank/DDBJ whole genome shotgun (WGS) entry which is preliminary data.</text>
</comment>
<dbReference type="PANTHER" id="PTHR22899">
    <property type="entry name" value="CYCLIN-RELATED F-BOX FAMILY"/>
    <property type="match status" value="1"/>
</dbReference>
<evidence type="ECO:0000313" key="2">
    <source>
        <dbReference type="EMBL" id="PIC39398.1"/>
    </source>
</evidence>